<dbReference type="AlphaFoldDB" id="A0A4U5LRA8"/>
<sequence length="78" mass="8805">MMCEALGRQDGHSFVCHFEKPMRGYAEYKVSAMSSPSQDLLSEHAHPLDCKAPQCLLCGSLHNAGRMLLTYIYKQMQL</sequence>
<organism evidence="1 2">
    <name type="scientific">Steinernema carpocapsae</name>
    <name type="common">Entomopathogenic nematode</name>
    <dbReference type="NCBI Taxonomy" id="34508"/>
    <lineage>
        <taxon>Eukaryota</taxon>
        <taxon>Metazoa</taxon>
        <taxon>Ecdysozoa</taxon>
        <taxon>Nematoda</taxon>
        <taxon>Chromadorea</taxon>
        <taxon>Rhabditida</taxon>
        <taxon>Tylenchina</taxon>
        <taxon>Panagrolaimomorpha</taxon>
        <taxon>Strongyloidoidea</taxon>
        <taxon>Steinernematidae</taxon>
        <taxon>Steinernema</taxon>
    </lineage>
</organism>
<dbReference type="EMBL" id="AZBU02000013">
    <property type="protein sequence ID" value="TKR58512.1"/>
    <property type="molecule type" value="Genomic_DNA"/>
</dbReference>
<name>A0A4U5LRA8_STECR</name>
<dbReference type="Proteomes" id="UP000298663">
    <property type="component" value="Unassembled WGS sequence"/>
</dbReference>
<accession>A0A4U5LRA8</accession>
<comment type="caution">
    <text evidence="1">The sequence shown here is derived from an EMBL/GenBank/DDBJ whole genome shotgun (WGS) entry which is preliminary data.</text>
</comment>
<evidence type="ECO:0000313" key="2">
    <source>
        <dbReference type="Proteomes" id="UP000298663"/>
    </source>
</evidence>
<keyword evidence="2" id="KW-1185">Reference proteome</keyword>
<evidence type="ECO:0000313" key="1">
    <source>
        <dbReference type="EMBL" id="TKR58512.1"/>
    </source>
</evidence>
<reference evidence="1 2" key="2">
    <citation type="journal article" date="2019" name="G3 (Bethesda)">
        <title>Hybrid Assembly of the Genome of the Entomopathogenic Nematode Steinernema carpocapsae Identifies the X-Chromosome.</title>
        <authorList>
            <person name="Serra L."/>
            <person name="Macchietto M."/>
            <person name="Macias-Munoz A."/>
            <person name="McGill C.J."/>
            <person name="Rodriguez I.M."/>
            <person name="Rodriguez B."/>
            <person name="Murad R."/>
            <person name="Mortazavi A."/>
        </authorList>
    </citation>
    <scope>NUCLEOTIDE SEQUENCE [LARGE SCALE GENOMIC DNA]</scope>
    <source>
        <strain evidence="1 2">ALL</strain>
    </source>
</reference>
<protein>
    <submittedName>
        <fullName evidence="1">Uncharacterized protein</fullName>
    </submittedName>
</protein>
<gene>
    <name evidence="1" type="ORF">L596_029946</name>
</gene>
<proteinExistence type="predicted"/>
<reference evidence="1 2" key="1">
    <citation type="journal article" date="2015" name="Genome Biol.">
        <title>Comparative genomics of Steinernema reveals deeply conserved gene regulatory networks.</title>
        <authorList>
            <person name="Dillman A.R."/>
            <person name="Macchietto M."/>
            <person name="Porter C.F."/>
            <person name="Rogers A."/>
            <person name="Williams B."/>
            <person name="Antoshechkin I."/>
            <person name="Lee M.M."/>
            <person name="Goodwin Z."/>
            <person name="Lu X."/>
            <person name="Lewis E.E."/>
            <person name="Goodrich-Blair H."/>
            <person name="Stock S.P."/>
            <person name="Adams B.J."/>
            <person name="Sternberg P.W."/>
            <person name="Mortazavi A."/>
        </authorList>
    </citation>
    <scope>NUCLEOTIDE SEQUENCE [LARGE SCALE GENOMIC DNA]</scope>
    <source>
        <strain evidence="1 2">ALL</strain>
    </source>
</reference>